<feature type="transmembrane region" description="Helical" evidence="1">
    <location>
        <begin position="6"/>
        <end position="26"/>
    </location>
</feature>
<reference evidence="3" key="1">
    <citation type="submission" date="2016-11" db="EMBL/GenBank/DDBJ databases">
        <authorList>
            <person name="Varghese N."/>
            <person name="Submissions S."/>
        </authorList>
    </citation>
    <scope>NUCLEOTIDE SEQUENCE [LARGE SCALE GENOMIC DNA]</scope>
    <source>
        <strain evidence="3">DSM 16990</strain>
    </source>
</reference>
<dbReference type="OrthoDB" id="1377061at2"/>
<keyword evidence="1" id="KW-1133">Transmembrane helix</keyword>
<name>A0A1M5JDW0_9SPHI</name>
<dbReference type="RefSeq" id="WP_073234824.1">
    <property type="nucleotide sequence ID" value="NZ_FQUQ01000005.1"/>
</dbReference>
<evidence type="ECO:0000256" key="1">
    <source>
        <dbReference type="SAM" id="Phobius"/>
    </source>
</evidence>
<sequence length="127" mass="15080">MKDIKVIIIVVCSLWFASFLYNNFFLKSMIVGEYVNRNYDYKPVVPEIPYEQDTLRLFDNNQFTSRFWGKGTYKIFYTGAGTRLELSYHDEYGKGGFNSPVTRLSFGRPIIWLDRDHNHYLEKVIKN</sequence>
<keyword evidence="1" id="KW-0472">Membrane</keyword>
<dbReference type="AlphaFoldDB" id="A0A1M5JDW0"/>
<keyword evidence="3" id="KW-1185">Reference proteome</keyword>
<accession>A0A1M5JDW0</accession>
<gene>
    <name evidence="2" type="ORF">SAMN04488522_105307</name>
</gene>
<proteinExistence type="predicted"/>
<keyword evidence="1" id="KW-0812">Transmembrane</keyword>
<dbReference type="EMBL" id="FQUQ01000005">
    <property type="protein sequence ID" value="SHG38691.1"/>
    <property type="molecule type" value="Genomic_DNA"/>
</dbReference>
<organism evidence="2 3">
    <name type="scientific">Pedobacter caeni</name>
    <dbReference type="NCBI Taxonomy" id="288992"/>
    <lineage>
        <taxon>Bacteria</taxon>
        <taxon>Pseudomonadati</taxon>
        <taxon>Bacteroidota</taxon>
        <taxon>Sphingobacteriia</taxon>
        <taxon>Sphingobacteriales</taxon>
        <taxon>Sphingobacteriaceae</taxon>
        <taxon>Pedobacter</taxon>
    </lineage>
</organism>
<dbReference type="STRING" id="288992.SAMN04488522_105307"/>
<evidence type="ECO:0000313" key="2">
    <source>
        <dbReference type="EMBL" id="SHG38691.1"/>
    </source>
</evidence>
<protein>
    <submittedName>
        <fullName evidence="2">Uncharacterized protein</fullName>
    </submittedName>
</protein>
<dbReference type="Proteomes" id="UP000184287">
    <property type="component" value="Unassembled WGS sequence"/>
</dbReference>
<evidence type="ECO:0000313" key="3">
    <source>
        <dbReference type="Proteomes" id="UP000184287"/>
    </source>
</evidence>